<dbReference type="Gene3D" id="3.90.320.10">
    <property type="match status" value="1"/>
</dbReference>
<feature type="domain" description="YprB ribonuclease H-like" evidence="1">
    <location>
        <begin position="241"/>
        <end position="385"/>
    </location>
</feature>
<organism evidence="2 3">
    <name type="scientific">Thermotoga petrophila (strain ATCC BAA-488 / DSM 13995 / JCM 10881 / RKU-1)</name>
    <dbReference type="NCBI Taxonomy" id="390874"/>
    <lineage>
        <taxon>Bacteria</taxon>
        <taxon>Thermotogati</taxon>
        <taxon>Thermotogota</taxon>
        <taxon>Thermotogae</taxon>
        <taxon>Thermotogales</taxon>
        <taxon>Thermotogaceae</taxon>
        <taxon>Thermotoga</taxon>
    </lineage>
</organism>
<reference evidence="3" key="1">
    <citation type="submission" date="2007-05" db="EMBL/GenBank/DDBJ databases">
        <title>Complete sequence of Thermotoga petrophila RKU-1.</title>
        <authorList>
            <consortium name="US DOE Joint Genome Institute"/>
            <person name="Copeland A."/>
            <person name="Lucas S."/>
            <person name="Lapidus A."/>
            <person name="Barry K."/>
            <person name="Glavina del Rio T."/>
            <person name="Dalin E."/>
            <person name="Tice H."/>
            <person name="Pitluck S."/>
            <person name="Sims D."/>
            <person name="Brettin T."/>
            <person name="Bruce D."/>
            <person name="Detter J.C."/>
            <person name="Han C."/>
            <person name="Tapia R."/>
            <person name="Schmutz J."/>
            <person name="Larimer F."/>
            <person name="Land M."/>
            <person name="Hauser L."/>
            <person name="Kyrpides N."/>
            <person name="Mikhailova N."/>
            <person name="Nelson K."/>
            <person name="Gogarten J.P."/>
            <person name="Noll K."/>
            <person name="Richardson P."/>
        </authorList>
    </citation>
    <scope>NUCLEOTIDE SEQUENCE [LARGE SCALE GENOMIC DNA]</scope>
    <source>
        <strain evidence="3">ATCC BAA-488 / DSM 13995 / JCM 10881 / RKU-1</strain>
    </source>
</reference>
<evidence type="ECO:0000259" key="1">
    <source>
        <dbReference type="Pfam" id="PF13482"/>
    </source>
</evidence>
<dbReference type="InterPro" id="IPR019993">
    <property type="entry name" value="RecB_nuclease_TM0106_put"/>
</dbReference>
<protein>
    <submittedName>
        <fullName evidence="2">Nuclease (RecB family)-like protein</fullName>
    </submittedName>
</protein>
<dbReference type="EMBL" id="CP000702">
    <property type="protein sequence ID" value="ABQ46837.1"/>
    <property type="molecule type" value="Genomic_DNA"/>
</dbReference>
<dbReference type="InterPro" id="IPR043502">
    <property type="entry name" value="DNA/RNA_pol_sf"/>
</dbReference>
<reference evidence="2 3" key="2">
    <citation type="journal article" date="2009" name="Proc. Natl. Acad. Sci. U.S.A.">
        <title>On the chimeric nature, thermophilic origin, and phylogenetic placement of the Thermotogales.</title>
        <authorList>
            <person name="Zhaxybayeva O."/>
            <person name="Swithers K.S."/>
            <person name="Lapierre P."/>
            <person name="Fournier G.P."/>
            <person name="Bickhart D.M."/>
            <person name="DeBoy R.T."/>
            <person name="Nelson K.E."/>
            <person name="Nesbo C.L."/>
            <person name="Doolittle W.F."/>
            <person name="Gogarten J.P."/>
            <person name="Noll K.M."/>
        </authorList>
    </citation>
    <scope>NUCLEOTIDE SEQUENCE [LARGE SCALE GENOMIC DNA]</scope>
    <source>
        <strain evidence="3">ATCC BAA-488 / DSM 13995 / JCM 10881 / RKU-1</strain>
    </source>
</reference>
<evidence type="ECO:0000313" key="2">
    <source>
        <dbReference type="EMBL" id="ABQ46837.1"/>
    </source>
</evidence>
<dbReference type="HOGENOM" id="CLU_690644_0_0_0"/>
<dbReference type="Pfam" id="PF14520">
    <property type="entry name" value="HHH_5"/>
    <property type="match status" value="1"/>
</dbReference>
<dbReference type="NCBIfam" id="TIGR03491">
    <property type="entry name" value="TM0106 family RecB-like putative nuclease"/>
    <property type="match status" value="1"/>
</dbReference>
<accession>A5IKW4</accession>
<dbReference type="STRING" id="390874.Tpet_0818"/>
<dbReference type="RefSeq" id="WP_011943405.1">
    <property type="nucleotide sequence ID" value="NC_009486.1"/>
</dbReference>
<dbReference type="AlphaFoldDB" id="A5IKW4"/>
<name>A5IKW4_THEP1</name>
<dbReference type="eggNOG" id="COG2251">
    <property type="taxonomic scope" value="Bacteria"/>
</dbReference>
<dbReference type="KEGG" id="tpt:Tpet_0818"/>
<dbReference type="Proteomes" id="UP000006558">
    <property type="component" value="Chromosome"/>
</dbReference>
<gene>
    <name evidence="2" type="ordered locus">Tpet_0818</name>
</gene>
<sequence>MTISYEDMENFLVCPRRYYLSKKISKEVSPNFSEELMEAGFPLENPVIVCEFEGHGLVSNPDLVVKERDGWRIILRKNAKRFKDKYILESAYHALVFSKAGLKVSGVEIVSDSFSRKMENWKNLIPIVEDVLREMLTLDDDPHPRVGKHCRYCDFLEDCEGKLLEEKSLLLVNGIGEETYRVLYGMGIETLEDLAGADQRILEKVFGKEKGKRFIMAARAFLENRVIMITPPEDLPEGTIVDIEYHPAEESDFLYGFLIGDEYRYFLEEDQEDLIAFLNSLDDGSVLYHYHGPEKRKLISLIGRNKRMNFLDVFSILRNHFVFPVMSYSLKRIAKYLGYDWRTSLNGYEILRLYEKWKKTRNEELLKQMLLYNEDDVRATKLVLDFMRSYSSFS</sequence>
<dbReference type="InterPro" id="IPR011604">
    <property type="entry name" value="PDDEXK-like_dom_sf"/>
</dbReference>
<dbReference type="InterPro" id="IPR012337">
    <property type="entry name" value="RNaseH-like_sf"/>
</dbReference>
<evidence type="ECO:0000313" key="3">
    <source>
        <dbReference type="Proteomes" id="UP000006558"/>
    </source>
</evidence>
<dbReference type="SUPFAM" id="SSF53098">
    <property type="entry name" value="Ribonuclease H-like"/>
    <property type="match status" value="1"/>
</dbReference>
<proteinExistence type="predicted"/>
<dbReference type="InterPro" id="IPR038720">
    <property type="entry name" value="YprB_RNase_H-like_dom"/>
</dbReference>
<dbReference type="Gene3D" id="1.10.150.20">
    <property type="entry name" value="5' to 3' exonuclease, C-terminal subdomain"/>
    <property type="match status" value="1"/>
</dbReference>
<dbReference type="Pfam" id="PF13482">
    <property type="entry name" value="RNase_H_2"/>
    <property type="match status" value="1"/>
</dbReference>
<dbReference type="SUPFAM" id="SSF56672">
    <property type="entry name" value="DNA/RNA polymerases"/>
    <property type="match status" value="1"/>
</dbReference>